<keyword evidence="1" id="KW-0472">Membrane</keyword>
<feature type="transmembrane region" description="Helical" evidence="1">
    <location>
        <begin position="12"/>
        <end position="29"/>
    </location>
</feature>
<evidence type="ECO:0000256" key="1">
    <source>
        <dbReference type="SAM" id="Phobius"/>
    </source>
</evidence>
<name>A0A1G2QI45_9BACT</name>
<dbReference type="Proteomes" id="UP000177838">
    <property type="component" value="Unassembled WGS sequence"/>
</dbReference>
<protein>
    <recommendedName>
        <fullName evidence="4">Bacterial Ig domain-containing protein</fullName>
    </recommendedName>
</protein>
<organism evidence="2 3">
    <name type="scientific">Candidatus Vogelbacteria bacterium RIFOXYD1_FULL_46_19</name>
    <dbReference type="NCBI Taxonomy" id="1802439"/>
    <lineage>
        <taxon>Bacteria</taxon>
        <taxon>Candidatus Vogeliibacteriota</taxon>
    </lineage>
</organism>
<dbReference type="EMBL" id="MHTK01000001">
    <property type="protein sequence ID" value="OHA60260.1"/>
    <property type="molecule type" value="Genomic_DNA"/>
</dbReference>
<reference evidence="2 3" key="1">
    <citation type="journal article" date="2016" name="Nat. Commun.">
        <title>Thousands of microbial genomes shed light on interconnected biogeochemical processes in an aquifer system.</title>
        <authorList>
            <person name="Anantharaman K."/>
            <person name="Brown C.T."/>
            <person name="Hug L.A."/>
            <person name="Sharon I."/>
            <person name="Castelle C.J."/>
            <person name="Probst A.J."/>
            <person name="Thomas B.C."/>
            <person name="Singh A."/>
            <person name="Wilkins M.J."/>
            <person name="Karaoz U."/>
            <person name="Brodie E.L."/>
            <person name="Williams K.H."/>
            <person name="Hubbard S.S."/>
            <person name="Banfield J.F."/>
        </authorList>
    </citation>
    <scope>NUCLEOTIDE SEQUENCE [LARGE SCALE GENOMIC DNA]</scope>
</reference>
<sequence>MSPLVLPKTRWLGTALMAAVLLVIGLYGYSRTIDLVRGPQIEILSPVTGTTYSKEMVTVTGQVQHIAKIYLNDNQIFTDDEGFFREPLLLLPGYNILTLKAEDLFGRQITKQIKLVYQS</sequence>
<accession>A0A1G2QI45</accession>
<evidence type="ECO:0000313" key="3">
    <source>
        <dbReference type="Proteomes" id="UP000177838"/>
    </source>
</evidence>
<gene>
    <name evidence="2" type="ORF">A2589_03800</name>
</gene>
<dbReference type="STRING" id="1802439.A2589_03800"/>
<dbReference type="InterPro" id="IPR013783">
    <property type="entry name" value="Ig-like_fold"/>
</dbReference>
<keyword evidence="1" id="KW-0812">Transmembrane</keyword>
<evidence type="ECO:0000313" key="2">
    <source>
        <dbReference type="EMBL" id="OHA60260.1"/>
    </source>
</evidence>
<keyword evidence="1" id="KW-1133">Transmembrane helix</keyword>
<proteinExistence type="predicted"/>
<dbReference type="Pfam" id="PF09136">
    <property type="entry name" value="Glucodextran_B"/>
    <property type="match status" value="1"/>
</dbReference>
<evidence type="ECO:0008006" key="4">
    <source>
        <dbReference type="Google" id="ProtNLM"/>
    </source>
</evidence>
<dbReference type="AlphaFoldDB" id="A0A1G2QI45"/>
<dbReference type="Gene3D" id="2.60.40.10">
    <property type="entry name" value="Immunoglobulins"/>
    <property type="match status" value="1"/>
</dbReference>
<comment type="caution">
    <text evidence="2">The sequence shown here is derived from an EMBL/GenBank/DDBJ whole genome shotgun (WGS) entry which is preliminary data.</text>
</comment>